<evidence type="ECO:0000313" key="2">
    <source>
        <dbReference type="EMBL" id="MPC74226.1"/>
    </source>
</evidence>
<comment type="caution">
    <text evidence="2">The sequence shown here is derived from an EMBL/GenBank/DDBJ whole genome shotgun (WGS) entry which is preliminary data.</text>
</comment>
<keyword evidence="1" id="KW-0812">Transmembrane</keyword>
<sequence>MDKICEYPPLIVPLLFLLLLLLLLTRRREFCLSDAINLLWSSDFPRFCRCGPLLPSLLLFLLLLYPISFSSFSNSSLSLLPSIPCPSSLYAVTSDPASRQRPRPDLQNYPVFAPKATCRHITRVPTAILTITNTSPTTKP</sequence>
<evidence type="ECO:0000256" key="1">
    <source>
        <dbReference type="SAM" id="Phobius"/>
    </source>
</evidence>
<accession>A0A5B7HWV6</accession>
<organism evidence="2 3">
    <name type="scientific">Portunus trituberculatus</name>
    <name type="common">Swimming crab</name>
    <name type="synonym">Neptunus trituberculatus</name>
    <dbReference type="NCBI Taxonomy" id="210409"/>
    <lineage>
        <taxon>Eukaryota</taxon>
        <taxon>Metazoa</taxon>
        <taxon>Ecdysozoa</taxon>
        <taxon>Arthropoda</taxon>
        <taxon>Crustacea</taxon>
        <taxon>Multicrustacea</taxon>
        <taxon>Malacostraca</taxon>
        <taxon>Eumalacostraca</taxon>
        <taxon>Eucarida</taxon>
        <taxon>Decapoda</taxon>
        <taxon>Pleocyemata</taxon>
        <taxon>Brachyura</taxon>
        <taxon>Eubrachyura</taxon>
        <taxon>Portunoidea</taxon>
        <taxon>Portunidae</taxon>
        <taxon>Portuninae</taxon>
        <taxon>Portunus</taxon>
    </lineage>
</organism>
<dbReference type="AlphaFoldDB" id="A0A5B7HWV6"/>
<gene>
    <name evidence="2" type="ORF">E2C01_068579</name>
</gene>
<proteinExistence type="predicted"/>
<keyword evidence="1" id="KW-1133">Transmembrane helix</keyword>
<keyword evidence="3" id="KW-1185">Reference proteome</keyword>
<evidence type="ECO:0000313" key="3">
    <source>
        <dbReference type="Proteomes" id="UP000324222"/>
    </source>
</evidence>
<dbReference type="Proteomes" id="UP000324222">
    <property type="component" value="Unassembled WGS sequence"/>
</dbReference>
<name>A0A5B7HWV6_PORTR</name>
<feature type="transmembrane region" description="Helical" evidence="1">
    <location>
        <begin position="51"/>
        <end position="72"/>
    </location>
</feature>
<reference evidence="2 3" key="1">
    <citation type="submission" date="2019-05" db="EMBL/GenBank/DDBJ databases">
        <title>Another draft genome of Portunus trituberculatus and its Hox gene families provides insights of decapod evolution.</title>
        <authorList>
            <person name="Jeong J.-H."/>
            <person name="Song I."/>
            <person name="Kim S."/>
            <person name="Choi T."/>
            <person name="Kim D."/>
            <person name="Ryu S."/>
            <person name="Kim W."/>
        </authorList>
    </citation>
    <scope>NUCLEOTIDE SEQUENCE [LARGE SCALE GENOMIC DNA]</scope>
    <source>
        <tissue evidence="2">Muscle</tissue>
    </source>
</reference>
<dbReference type="EMBL" id="VSRR010038495">
    <property type="protein sequence ID" value="MPC74226.1"/>
    <property type="molecule type" value="Genomic_DNA"/>
</dbReference>
<protein>
    <submittedName>
        <fullName evidence="2">Uncharacterized protein</fullName>
    </submittedName>
</protein>
<keyword evidence="1" id="KW-0472">Membrane</keyword>